<evidence type="ECO:0008006" key="2">
    <source>
        <dbReference type="Google" id="ProtNLM"/>
    </source>
</evidence>
<proteinExistence type="predicted"/>
<feature type="non-terminal residue" evidence="1">
    <location>
        <position position="1"/>
    </location>
</feature>
<evidence type="ECO:0000313" key="1">
    <source>
        <dbReference type="EMBL" id="SVC07392.1"/>
    </source>
</evidence>
<name>A0A382J7M2_9ZZZZ</name>
<organism evidence="1">
    <name type="scientific">marine metagenome</name>
    <dbReference type="NCBI Taxonomy" id="408172"/>
    <lineage>
        <taxon>unclassified sequences</taxon>
        <taxon>metagenomes</taxon>
        <taxon>ecological metagenomes</taxon>
    </lineage>
</organism>
<dbReference type="EMBL" id="UINC01072035">
    <property type="protein sequence ID" value="SVC07392.1"/>
    <property type="molecule type" value="Genomic_DNA"/>
</dbReference>
<dbReference type="AlphaFoldDB" id="A0A382J7M2"/>
<gene>
    <name evidence="1" type="ORF">METZ01_LOCUS260246</name>
</gene>
<reference evidence="1" key="1">
    <citation type="submission" date="2018-05" db="EMBL/GenBank/DDBJ databases">
        <authorList>
            <person name="Lanie J.A."/>
            <person name="Ng W.-L."/>
            <person name="Kazmierczak K.M."/>
            <person name="Andrzejewski T.M."/>
            <person name="Davidsen T.M."/>
            <person name="Wayne K.J."/>
            <person name="Tettelin H."/>
            <person name="Glass J.I."/>
            <person name="Rusch D."/>
            <person name="Podicherti R."/>
            <person name="Tsui H.-C.T."/>
            <person name="Winkler M.E."/>
        </authorList>
    </citation>
    <scope>NUCLEOTIDE SEQUENCE</scope>
</reference>
<sequence>VASAFPGSQIEVIYPETPEKPEEAEILLRKYPADLYIGYSLGSLWLLKYKDLLPYSSIKALLAPILSFLVKDGMGGTTSETQLKYLSRILKQPSDKYASVKKFFAYSDLPFSATMIEDVPNREILLRGLEFLKTCRAKGDDAKTFLSIVGENDIFIDGDLLRKHIPNLDIVQKVGHAPGNLLKRLAERLN</sequence>
<accession>A0A382J7M2</accession>
<feature type="non-terminal residue" evidence="1">
    <location>
        <position position="190"/>
    </location>
</feature>
<protein>
    <recommendedName>
        <fullName evidence="2">Alpha/beta hydrolase</fullName>
    </recommendedName>
</protein>